<gene>
    <name evidence="3" type="ORF">QO033_00625</name>
</gene>
<evidence type="ECO:0000313" key="3">
    <source>
        <dbReference type="EMBL" id="MDK3016156.1"/>
    </source>
</evidence>
<keyword evidence="4" id="KW-1185">Reference proteome</keyword>
<feature type="region of interest" description="Disordered" evidence="1">
    <location>
        <begin position="1"/>
        <end position="21"/>
    </location>
</feature>
<evidence type="ECO:0000256" key="1">
    <source>
        <dbReference type="SAM" id="MobiDB-lite"/>
    </source>
</evidence>
<evidence type="ECO:0000256" key="2">
    <source>
        <dbReference type="SAM" id="Phobius"/>
    </source>
</evidence>
<organism evidence="3 4">
    <name type="scientific">Pseudodonghicola flavimaris</name>
    <dbReference type="NCBI Taxonomy" id="3050036"/>
    <lineage>
        <taxon>Bacteria</taxon>
        <taxon>Pseudomonadati</taxon>
        <taxon>Pseudomonadota</taxon>
        <taxon>Alphaproteobacteria</taxon>
        <taxon>Rhodobacterales</taxon>
        <taxon>Paracoccaceae</taxon>
        <taxon>Pseudodonghicola</taxon>
    </lineage>
</organism>
<dbReference type="Proteomes" id="UP001243757">
    <property type="component" value="Unassembled WGS sequence"/>
</dbReference>
<keyword evidence="2" id="KW-0812">Transmembrane</keyword>
<reference evidence="3 4" key="1">
    <citation type="submission" date="2023-05" db="EMBL/GenBank/DDBJ databases">
        <title>Pseudodonghicola sp. nov.</title>
        <authorList>
            <person name="Huang J."/>
        </authorList>
    </citation>
    <scope>NUCLEOTIDE SEQUENCE [LARGE SCALE GENOMIC DNA]</scope>
    <source>
        <strain evidence="3 4">IC7</strain>
    </source>
</reference>
<proteinExistence type="predicted"/>
<evidence type="ECO:0008006" key="5">
    <source>
        <dbReference type="Google" id="ProtNLM"/>
    </source>
</evidence>
<comment type="caution">
    <text evidence="3">The sequence shown here is derived from an EMBL/GenBank/DDBJ whole genome shotgun (WGS) entry which is preliminary data.</text>
</comment>
<keyword evidence="2" id="KW-0472">Membrane</keyword>
<name>A0ABT7EUZ5_9RHOB</name>
<feature type="transmembrane region" description="Helical" evidence="2">
    <location>
        <begin position="70"/>
        <end position="91"/>
    </location>
</feature>
<feature type="compositionally biased region" description="Pro residues" evidence="1">
    <location>
        <begin position="1"/>
        <end position="15"/>
    </location>
</feature>
<feature type="transmembrane region" description="Helical" evidence="2">
    <location>
        <begin position="97"/>
        <end position="114"/>
    </location>
</feature>
<sequence length="115" mass="11812">MTDRQPPAPLPPVASPPGDDTEFDLWLRQSLSAAPEARADPDALSRAVLTRLVTPAAASHRPRLSPGGVLAGYGTLLSLGVLAGYMALPMLGISSELVVLIGTVTDGLGLMGGLR</sequence>
<dbReference type="EMBL" id="JASNJD010000001">
    <property type="protein sequence ID" value="MDK3016156.1"/>
    <property type="molecule type" value="Genomic_DNA"/>
</dbReference>
<keyword evidence="2" id="KW-1133">Transmembrane helix</keyword>
<protein>
    <recommendedName>
        <fullName evidence="5">Dihydroorotate dehydrogenase</fullName>
    </recommendedName>
</protein>
<evidence type="ECO:0000313" key="4">
    <source>
        <dbReference type="Proteomes" id="UP001243757"/>
    </source>
</evidence>
<dbReference type="RefSeq" id="WP_284478978.1">
    <property type="nucleotide sequence ID" value="NZ_JASNJD010000001.1"/>
</dbReference>
<accession>A0ABT7EUZ5</accession>